<dbReference type="RefSeq" id="WP_142941581.1">
    <property type="nucleotide sequence ID" value="NZ_VIKR01000002.1"/>
</dbReference>
<dbReference type="Proteomes" id="UP000317839">
    <property type="component" value="Unassembled WGS sequence"/>
</dbReference>
<name>A0A545TCL4_9GAMM</name>
<sequence length="171" mass="18724">MTEKKEFNIELYLGIIATFIALLSVAIAVWEGSETRTHNRLSVKPILIMSKTFNITQAEDGSNQTTTLQLSIVNRGLGPAIVKNVSLLPSAGGKPFNDWKSALSSIGFSRLIQTSVDLDSNSVIEPGDEQVLLVIDWQGTDEGDLSVLVEYQSMYEEPFEVVAENVLSATF</sequence>
<comment type="caution">
    <text evidence="2">The sequence shown here is derived from an EMBL/GenBank/DDBJ whole genome shotgun (WGS) entry which is preliminary data.</text>
</comment>
<organism evidence="2 3">
    <name type="scientific">Aliikangiella marina</name>
    <dbReference type="NCBI Taxonomy" id="1712262"/>
    <lineage>
        <taxon>Bacteria</taxon>
        <taxon>Pseudomonadati</taxon>
        <taxon>Pseudomonadota</taxon>
        <taxon>Gammaproteobacteria</taxon>
        <taxon>Oceanospirillales</taxon>
        <taxon>Pleioneaceae</taxon>
        <taxon>Aliikangiella</taxon>
    </lineage>
</organism>
<keyword evidence="1" id="KW-1133">Transmembrane helix</keyword>
<proteinExistence type="predicted"/>
<reference evidence="2 3" key="1">
    <citation type="submission" date="2019-06" db="EMBL/GenBank/DDBJ databases">
        <title>Draft genome of Aliikangiella marina GYP-15.</title>
        <authorList>
            <person name="Wang G."/>
        </authorList>
    </citation>
    <scope>NUCLEOTIDE SEQUENCE [LARGE SCALE GENOMIC DNA]</scope>
    <source>
        <strain evidence="2 3">GYP-15</strain>
    </source>
</reference>
<keyword evidence="3" id="KW-1185">Reference proteome</keyword>
<feature type="transmembrane region" description="Helical" evidence="1">
    <location>
        <begin position="12"/>
        <end position="30"/>
    </location>
</feature>
<dbReference type="OrthoDB" id="6869320at2"/>
<dbReference type="AlphaFoldDB" id="A0A545TCL4"/>
<evidence type="ECO:0000313" key="2">
    <source>
        <dbReference type="EMBL" id="TQV74963.1"/>
    </source>
</evidence>
<dbReference type="EMBL" id="VIKR01000002">
    <property type="protein sequence ID" value="TQV74963.1"/>
    <property type="molecule type" value="Genomic_DNA"/>
</dbReference>
<evidence type="ECO:0000313" key="3">
    <source>
        <dbReference type="Proteomes" id="UP000317839"/>
    </source>
</evidence>
<evidence type="ECO:0000256" key="1">
    <source>
        <dbReference type="SAM" id="Phobius"/>
    </source>
</evidence>
<protein>
    <submittedName>
        <fullName evidence="2">Uncharacterized protein</fullName>
    </submittedName>
</protein>
<keyword evidence="1" id="KW-0472">Membrane</keyword>
<gene>
    <name evidence="2" type="ORF">FLL45_08450</name>
</gene>
<keyword evidence="1" id="KW-0812">Transmembrane</keyword>
<accession>A0A545TCL4</accession>